<accession>A0AAF3EDU5</accession>
<dbReference type="WBParaSite" id="MBELARI_LOCUS1241">
    <property type="protein sequence ID" value="MBELARI_LOCUS1241"/>
    <property type="gene ID" value="MBELARI_LOCUS1241"/>
</dbReference>
<protein>
    <submittedName>
        <fullName evidence="2 3">Uncharacterized protein</fullName>
    </submittedName>
</protein>
<dbReference type="Proteomes" id="UP000887575">
    <property type="component" value="Unassembled WGS sequence"/>
</dbReference>
<evidence type="ECO:0000313" key="1">
    <source>
        <dbReference type="Proteomes" id="UP000887575"/>
    </source>
</evidence>
<dbReference type="InterPro" id="IPR046351">
    <property type="entry name" value="UTP4"/>
</dbReference>
<dbReference type="WBParaSite" id="MBELARI_LOCUS12133">
    <property type="protein sequence ID" value="MBELARI_LOCUS12133"/>
    <property type="gene ID" value="MBELARI_LOCUS12133"/>
</dbReference>
<sequence length="669" mass="72761">MNNDVFLEVRNDLCFEPRGIYGMAANQQGKLAVIKKVDKQTTTDPRAPAPDADAVIEQYNVLGQGAALLEMVHSPANGSIECVAWVGEYLIAGHISGSVSIIHPHATEIKTAQLCPCPLWAVCAIDSTKCVFTSHSAQVIIYDVQQNETVFRRNLGIDQRLFSVAALKNLIAVGATGAVFILDEMGQTLFELQVERADRQLPTIVWSVALVETKSGISAITGDSRGTLSFFDAKSGALQKTIHSHQADILIVRQAFSKNLKNAQIMAAGVDPRIVVVENKTGSNWETVSMITGAQSDLRALAFYNERLFAGGADSSLYEVPKFYERRRMVLQDLPIDYSTSILTGGRFSVVRGSNHLDMWTSGVTTEQEDADGALQLKQQPKLLARIYTQGTQIVTACALSENGKILCVSTCESTSAYELKLSKMVPVRRLPFRGVPSTAIGILDKKILLCHDNFGIRQYALKGGDQEEEGKQIIEQYGCAAVSRIATLANFSKVAVLTTRAQIFVIDLNKGTSNLLPKMENCVPTSLVLSSPNILTVLSTGIDSSNAKVISQYSLDAAPKFTQLFNFSALYPSPGVKPILTSLSSSGGSHVSLIDTNGTLIVLNEKSVPLTTSWKQAIEHEETLGWAIGWRKVKDSKEKDEHSVLSVISIPRPAPTQAPFKLKKFGQN</sequence>
<dbReference type="GO" id="GO:0000462">
    <property type="term" value="P:maturation of SSU-rRNA from tricistronic rRNA transcript (SSU-rRNA, 5.8S rRNA, LSU-rRNA)"/>
    <property type="evidence" value="ECO:0007669"/>
    <property type="project" value="InterPro"/>
</dbReference>
<dbReference type="InterPro" id="IPR015943">
    <property type="entry name" value="WD40/YVTN_repeat-like_dom_sf"/>
</dbReference>
<reference evidence="2 3" key="1">
    <citation type="submission" date="2024-02" db="UniProtKB">
        <authorList>
            <consortium name="WormBaseParasite"/>
        </authorList>
    </citation>
    <scope>IDENTIFICATION</scope>
</reference>
<evidence type="ECO:0000313" key="2">
    <source>
        <dbReference type="WBParaSite" id="MBELARI_LOCUS12133"/>
    </source>
</evidence>
<dbReference type="GO" id="GO:0003723">
    <property type="term" value="F:RNA binding"/>
    <property type="evidence" value="ECO:0007669"/>
    <property type="project" value="TreeGrafter"/>
</dbReference>
<dbReference type="SUPFAM" id="SSF50978">
    <property type="entry name" value="WD40 repeat-like"/>
    <property type="match status" value="2"/>
</dbReference>
<dbReference type="GO" id="GO:0030686">
    <property type="term" value="C:90S preribosome"/>
    <property type="evidence" value="ECO:0007669"/>
    <property type="project" value="InterPro"/>
</dbReference>
<organism evidence="1 2">
    <name type="scientific">Mesorhabditis belari</name>
    <dbReference type="NCBI Taxonomy" id="2138241"/>
    <lineage>
        <taxon>Eukaryota</taxon>
        <taxon>Metazoa</taxon>
        <taxon>Ecdysozoa</taxon>
        <taxon>Nematoda</taxon>
        <taxon>Chromadorea</taxon>
        <taxon>Rhabditida</taxon>
        <taxon>Rhabditina</taxon>
        <taxon>Rhabditomorpha</taxon>
        <taxon>Rhabditoidea</taxon>
        <taxon>Rhabditidae</taxon>
        <taxon>Mesorhabditinae</taxon>
        <taxon>Mesorhabditis</taxon>
    </lineage>
</organism>
<dbReference type="GO" id="GO:0032040">
    <property type="term" value="C:small-subunit processome"/>
    <property type="evidence" value="ECO:0007669"/>
    <property type="project" value="TreeGrafter"/>
</dbReference>
<keyword evidence="1" id="KW-1185">Reference proteome</keyword>
<dbReference type="AlphaFoldDB" id="A0AAF3EDU5"/>
<evidence type="ECO:0000313" key="3">
    <source>
        <dbReference type="WBParaSite" id="MBELARI_LOCUS1241"/>
    </source>
</evidence>
<name>A0AAF3EDU5_9BILA</name>
<dbReference type="PANTHER" id="PTHR44163">
    <property type="entry name" value="U3 SMALL NUCLEOLAR RNA-ASSOCIATED PROTEIN 4 HOMOLOG"/>
    <property type="match status" value="1"/>
</dbReference>
<dbReference type="GO" id="GO:0034455">
    <property type="term" value="C:t-UTP complex"/>
    <property type="evidence" value="ECO:0007669"/>
    <property type="project" value="TreeGrafter"/>
</dbReference>
<proteinExistence type="predicted"/>
<dbReference type="PANTHER" id="PTHR44163:SF1">
    <property type="entry name" value="U3 SMALL NUCLEOLAR RNA-ASSOCIATED PROTEIN 4 HOMOLOG"/>
    <property type="match status" value="1"/>
</dbReference>
<dbReference type="Gene3D" id="2.130.10.10">
    <property type="entry name" value="YVTN repeat-like/Quinoprotein amine dehydrogenase"/>
    <property type="match status" value="1"/>
</dbReference>
<dbReference type="InterPro" id="IPR036322">
    <property type="entry name" value="WD40_repeat_dom_sf"/>
</dbReference>